<feature type="transmembrane region" description="Helical" evidence="2">
    <location>
        <begin position="101"/>
        <end position="126"/>
    </location>
</feature>
<sequence length="214" mass="21790">MRSRRQRSPIRAARRALSLKLPKSPPPKIHACLRHLWRAAGAAAKGAGVAASGALDALIRVALLLDGAARWAASRASRRLDGRLAAAGPARPRAAAPPGSLVATLYGLGGLVVTTALAASFAWALVAQCVARGLAASATVVFASCCLPEPPKKPADEYFAPPPRDEAAASPTDSVCSCSSSSLASDDGGDDDDSFVDVGAECACDDAEWTAVSS</sequence>
<name>F0YGK5_AURAN</name>
<feature type="compositionally biased region" description="Low complexity" evidence="1">
    <location>
        <begin position="173"/>
        <end position="186"/>
    </location>
</feature>
<organism evidence="4">
    <name type="scientific">Aureococcus anophagefferens</name>
    <name type="common">Harmful bloom alga</name>
    <dbReference type="NCBI Taxonomy" id="44056"/>
    <lineage>
        <taxon>Eukaryota</taxon>
        <taxon>Sar</taxon>
        <taxon>Stramenopiles</taxon>
        <taxon>Ochrophyta</taxon>
        <taxon>Pelagophyceae</taxon>
        <taxon>Pelagomonadales</taxon>
        <taxon>Pelagomonadaceae</taxon>
        <taxon>Aureococcus</taxon>
    </lineage>
</organism>
<evidence type="ECO:0000313" key="4">
    <source>
        <dbReference type="Proteomes" id="UP000002729"/>
    </source>
</evidence>
<evidence type="ECO:0000256" key="2">
    <source>
        <dbReference type="SAM" id="Phobius"/>
    </source>
</evidence>
<dbReference type="EMBL" id="GL833139">
    <property type="protein sequence ID" value="EGB05780.1"/>
    <property type="molecule type" value="Genomic_DNA"/>
</dbReference>
<evidence type="ECO:0000313" key="3">
    <source>
        <dbReference type="EMBL" id="EGB05780.1"/>
    </source>
</evidence>
<dbReference type="Proteomes" id="UP000002729">
    <property type="component" value="Unassembled WGS sequence"/>
</dbReference>
<dbReference type="InParanoid" id="F0YGK5"/>
<keyword evidence="2" id="KW-0472">Membrane</keyword>
<dbReference type="AlphaFoldDB" id="F0YGK5"/>
<keyword evidence="4" id="KW-1185">Reference proteome</keyword>
<reference evidence="3 4" key="1">
    <citation type="journal article" date="2011" name="Proc. Natl. Acad. Sci. U.S.A.">
        <title>Niche of harmful alga Aureococcus anophagefferens revealed through ecogenomics.</title>
        <authorList>
            <person name="Gobler C.J."/>
            <person name="Berry D.L."/>
            <person name="Dyhrman S.T."/>
            <person name="Wilhelm S.W."/>
            <person name="Salamov A."/>
            <person name="Lobanov A.V."/>
            <person name="Zhang Y."/>
            <person name="Collier J.L."/>
            <person name="Wurch L.L."/>
            <person name="Kustka A.B."/>
            <person name="Dill B.D."/>
            <person name="Shah M."/>
            <person name="VerBerkmoes N.C."/>
            <person name="Kuo A."/>
            <person name="Terry A."/>
            <person name="Pangilinan J."/>
            <person name="Lindquist E.A."/>
            <person name="Lucas S."/>
            <person name="Paulsen I.T."/>
            <person name="Hattenrath-Lehmann T.K."/>
            <person name="Talmage S.C."/>
            <person name="Walker E.A."/>
            <person name="Koch F."/>
            <person name="Burson A.M."/>
            <person name="Marcoval M.A."/>
            <person name="Tang Y.Z."/>
            <person name="Lecleir G.R."/>
            <person name="Coyne K.J."/>
            <person name="Berg G.M."/>
            <person name="Bertrand E.M."/>
            <person name="Saito M.A."/>
            <person name="Gladyshev V.N."/>
            <person name="Grigoriev I.V."/>
        </authorList>
    </citation>
    <scope>NUCLEOTIDE SEQUENCE [LARGE SCALE GENOMIC DNA]</scope>
    <source>
        <strain evidence="4">CCMP 1984</strain>
    </source>
</reference>
<dbReference type="KEGG" id="aaf:AURANDRAFT_66160"/>
<keyword evidence="2" id="KW-0812">Transmembrane</keyword>
<proteinExistence type="predicted"/>
<protein>
    <submittedName>
        <fullName evidence="3">Uncharacterized protein</fullName>
    </submittedName>
</protein>
<dbReference type="RefSeq" id="XP_009039618.1">
    <property type="nucleotide sequence ID" value="XM_009041370.1"/>
</dbReference>
<accession>F0YGK5</accession>
<feature type="region of interest" description="Disordered" evidence="1">
    <location>
        <begin position="156"/>
        <end position="192"/>
    </location>
</feature>
<keyword evidence="2" id="KW-1133">Transmembrane helix</keyword>
<gene>
    <name evidence="3" type="ORF">AURANDRAFT_66160</name>
</gene>
<evidence type="ECO:0000256" key="1">
    <source>
        <dbReference type="SAM" id="MobiDB-lite"/>
    </source>
</evidence>
<dbReference type="GeneID" id="20225679"/>